<evidence type="ECO:0000313" key="2">
    <source>
        <dbReference type="Proteomes" id="UP000308600"/>
    </source>
</evidence>
<accession>A0ACD3AYI5</accession>
<sequence>MATIPALLGDAEGKYRIHLVGNCGVGKSTLGRELSKILSIPYFDLDEVYWKPGWKEPSPEEFEAKIQQIRDQHSEWVIDGNYSSQEFNLVCDTSTDVIWLDPPFVLYFYRMLARTLRRIAGVAPPCSSGCDDTLGMLFSKNSIVLWCIAHHHIMRERGEAHLRLMGIHVGGKMRRIGGWGSGLIEWLEAVRQLGSKEV</sequence>
<protein>
    <submittedName>
        <fullName evidence="1">Uncharacterized protein</fullName>
    </submittedName>
</protein>
<gene>
    <name evidence="1" type="ORF">BDN72DRAFT_870114</name>
</gene>
<organism evidence="1 2">
    <name type="scientific">Pluteus cervinus</name>
    <dbReference type="NCBI Taxonomy" id="181527"/>
    <lineage>
        <taxon>Eukaryota</taxon>
        <taxon>Fungi</taxon>
        <taxon>Dikarya</taxon>
        <taxon>Basidiomycota</taxon>
        <taxon>Agaricomycotina</taxon>
        <taxon>Agaricomycetes</taxon>
        <taxon>Agaricomycetidae</taxon>
        <taxon>Agaricales</taxon>
        <taxon>Pluteineae</taxon>
        <taxon>Pluteaceae</taxon>
        <taxon>Pluteus</taxon>
    </lineage>
</organism>
<reference evidence="1 2" key="1">
    <citation type="journal article" date="2019" name="Nat. Ecol. Evol.">
        <title>Megaphylogeny resolves global patterns of mushroom evolution.</title>
        <authorList>
            <person name="Varga T."/>
            <person name="Krizsan K."/>
            <person name="Foldi C."/>
            <person name="Dima B."/>
            <person name="Sanchez-Garcia M."/>
            <person name="Sanchez-Ramirez S."/>
            <person name="Szollosi G.J."/>
            <person name="Szarkandi J.G."/>
            <person name="Papp V."/>
            <person name="Albert L."/>
            <person name="Andreopoulos W."/>
            <person name="Angelini C."/>
            <person name="Antonin V."/>
            <person name="Barry K.W."/>
            <person name="Bougher N.L."/>
            <person name="Buchanan P."/>
            <person name="Buyck B."/>
            <person name="Bense V."/>
            <person name="Catcheside P."/>
            <person name="Chovatia M."/>
            <person name="Cooper J."/>
            <person name="Damon W."/>
            <person name="Desjardin D."/>
            <person name="Finy P."/>
            <person name="Geml J."/>
            <person name="Haridas S."/>
            <person name="Hughes K."/>
            <person name="Justo A."/>
            <person name="Karasinski D."/>
            <person name="Kautmanova I."/>
            <person name="Kiss B."/>
            <person name="Kocsube S."/>
            <person name="Kotiranta H."/>
            <person name="LaButti K.M."/>
            <person name="Lechner B.E."/>
            <person name="Liimatainen K."/>
            <person name="Lipzen A."/>
            <person name="Lukacs Z."/>
            <person name="Mihaltcheva S."/>
            <person name="Morgado L.N."/>
            <person name="Niskanen T."/>
            <person name="Noordeloos M.E."/>
            <person name="Ohm R.A."/>
            <person name="Ortiz-Santana B."/>
            <person name="Ovrebo C."/>
            <person name="Racz N."/>
            <person name="Riley R."/>
            <person name="Savchenko A."/>
            <person name="Shiryaev A."/>
            <person name="Soop K."/>
            <person name="Spirin V."/>
            <person name="Szebenyi C."/>
            <person name="Tomsovsky M."/>
            <person name="Tulloss R.E."/>
            <person name="Uehling J."/>
            <person name="Grigoriev I.V."/>
            <person name="Vagvolgyi C."/>
            <person name="Papp T."/>
            <person name="Martin F.M."/>
            <person name="Miettinen O."/>
            <person name="Hibbett D.S."/>
            <person name="Nagy L.G."/>
        </authorList>
    </citation>
    <scope>NUCLEOTIDE SEQUENCE [LARGE SCALE GENOMIC DNA]</scope>
    <source>
        <strain evidence="1 2">NL-1719</strain>
    </source>
</reference>
<proteinExistence type="predicted"/>
<name>A0ACD3AYI5_9AGAR</name>
<evidence type="ECO:0000313" key="1">
    <source>
        <dbReference type="EMBL" id="TFK71048.1"/>
    </source>
</evidence>
<keyword evidence="2" id="KW-1185">Reference proteome</keyword>
<dbReference type="EMBL" id="ML208303">
    <property type="protein sequence ID" value="TFK71048.1"/>
    <property type="molecule type" value="Genomic_DNA"/>
</dbReference>
<dbReference type="Proteomes" id="UP000308600">
    <property type="component" value="Unassembled WGS sequence"/>
</dbReference>